<dbReference type="EMBL" id="BARS01037983">
    <property type="protein sequence ID" value="GAG17457.1"/>
    <property type="molecule type" value="Genomic_DNA"/>
</dbReference>
<dbReference type="AlphaFoldDB" id="X0W2C7"/>
<feature type="non-terminal residue" evidence="1">
    <location>
        <position position="1"/>
    </location>
</feature>
<proteinExistence type="predicted"/>
<organism evidence="1">
    <name type="scientific">marine sediment metagenome</name>
    <dbReference type="NCBI Taxonomy" id="412755"/>
    <lineage>
        <taxon>unclassified sequences</taxon>
        <taxon>metagenomes</taxon>
        <taxon>ecological metagenomes</taxon>
    </lineage>
</organism>
<sequence>LNLEPTTTTISYESPNLIALKGYPELQEKEGITISAMPLEITKQIKYKYKCEWVRSRLGELLNSTDTEQDPNVKLTYLVTESPYYKISSNELIFKIIIHNNLERVLRLAGTVVVMQIDGKMINLDSHKYQEFIDGFVIPRQEAEFKIIGPEMNTLPKKCNIALLLYDIITEVDDAGNPKKKTNFEWFFSYESLNKSDPSTITKKIMKLTPREARAMEGRR</sequence>
<comment type="caution">
    <text evidence="1">The sequence shown here is derived from an EMBL/GenBank/DDBJ whole genome shotgun (WGS) entry which is preliminary data.</text>
</comment>
<accession>X0W2C7</accession>
<evidence type="ECO:0000313" key="1">
    <source>
        <dbReference type="EMBL" id="GAG17457.1"/>
    </source>
</evidence>
<reference evidence="1" key="1">
    <citation type="journal article" date="2014" name="Front. Microbiol.">
        <title>High frequency of phylogenetically diverse reductive dehalogenase-homologous genes in deep subseafloor sedimentary metagenomes.</title>
        <authorList>
            <person name="Kawai M."/>
            <person name="Futagami T."/>
            <person name="Toyoda A."/>
            <person name="Takaki Y."/>
            <person name="Nishi S."/>
            <person name="Hori S."/>
            <person name="Arai W."/>
            <person name="Tsubouchi T."/>
            <person name="Morono Y."/>
            <person name="Uchiyama I."/>
            <person name="Ito T."/>
            <person name="Fujiyama A."/>
            <person name="Inagaki F."/>
            <person name="Takami H."/>
        </authorList>
    </citation>
    <scope>NUCLEOTIDE SEQUENCE</scope>
    <source>
        <strain evidence="1">Expedition CK06-06</strain>
    </source>
</reference>
<name>X0W2C7_9ZZZZ</name>
<gene>
    <name evidence="1" type="ORF">S01H1_58168</name>
</gene>
<protein>
    <submittedName>
        <fullName evidence="1">Uncharacterized protein</fullName>
    </submittedName>
</protein>